<keyword evidence="5 6" id="KW-0472">Membrane</keyword>
<dbReference type="InterPro" id="IPR011701">
    <property type="entry name" value="MFS"/>
</dbReference>
<dbReference type="Gene3D" id="1.20.1250.20">
    <property type="entry name" value="MFS general substrate transporter like domains"/>
    <property type="match status" value="2"/>
</dbReference>
<comment type="subcellular location">
    <subcellularLocation>
        <location evidence="1">Membrane</location>
        <topology evidence="1">Multi-pass membrane protein</topology>
    </subcellularLocation>
</comment>
<dbReference type="PANTHER" id="PTHR43791:SF52">
    <property type="entry name" value="TRANSPORTER, PUTATIVE (AFU_ORTHOLOGUE AFUA_1G11820)-RELATED"/>
    <property type="match status" value="1"/>
</dbReference>
<evidence type="ECO:0000256" key="3">
    <source>
        <dbReference type="ARBA" id="ARBA00022692"/>
    </source>
</evidence>
<evidence type="ECO:0000259" key="7">
    <source>
        <dbReference type="PROSITE" id="PS50850"/>
    </source>
</evidence>
<feature type="transmembrane region" description="Helical" evidence="6">
    <location>
        <begin position="288"/>
        <end position="308"/>
    </location>
</feature>
<organism evidence="8 9">
    <name type="scientific">Xylaria hypoxylon</name>
    <dbReference type="NCBI Taxonomy" id="37992"/>
    <lineage>
        <taxon>Eukaryota</taxon>
        <taxon>Fungi</taxon>
        <taxon>Dikarya</taxon>
        <taxon>Ascomycota</taxon>
        <taxon>Pezizomycotina</taxon>
        <taxon>Sordariomycetes</taxon>
        <taxon>Xylariomycetidae</taxon>
        <taxon>Xylariales</taxon>
        <taxon>Xylariaceae</taxon>
        <taxon>Xylaria</taxon>
    </lineage>
</organism>
<dbReference type="OrthoDB" id="19923at2759"/>
<dbReference type="GO" id="GO:0016020">
    <property type="term" value="C:membrane"/>
    <property type="evidence" value="ECO:0007669"/>
    <property type="project" value="UniProtKB-SubCell"/>
</dbReference>
<dbReference type="SUPFAM" id="SSF103473">
    <property type="entry name" value="MFS general substrate transporter"/>
    <property type="match status" value="1"/>
</dbReference>
<feature type="transmembrane region" description="Helical" evidence="6">
    <location>
        <begin position="187"/>
        <end position="205"/>
    </location>
</feature>
<keyword evidence="9" id="KW-1185">Reference proteome</keyword>
<evidence type="ECO:0000256" key="6">
    <source>
        <dbReference type="SAM" id="Phobius"/>
    </source>
</evidence>
<dbReference type="GO" id="GO:0022857">
    <property type="term" value="F:transmembrane transporter activity"/>
    <property type="evidence" value="ECO:0007669"/>
    <property type="project" value="InterPro"/>
</dbReference>
<reference evidence="8 9" key="1">
    <citation type="submission" date="2019-03" db="EMBL/GenBank/DDBJ databases">
        <title>Draft genome sequence of Xylaria hypoxylon DSM 108379, a ubiquitous saprotrophic-parasitic fungi on hardwood.</title>
        <authorList>
            <person name="Buettner E."/>
            <person name="Leonhardt S."/>
            <person name="Gebauer A.M."/>
            <person name="Liers C."/>
            <person name="Hofrichter M."/>
            <person name="Kellner H."/>
        </authorList>
    </citation>
    <scope>NUCLEOTIDE SEQUENCE [LARGE SCALE GENOMIC DNA]</scope>
    <source>
        <strain evidence="8 9">DSM 108379</strain>
    </source>
</reference>
<feature type="transmembrane region" description="Helical" evidence="6">
    <location>
        <begin position="328"/>
        <end position="345"/>
    </location>
</feature>
<dbReference type="FunFam" id="1.20.1250.20:FF:000068">
    <property type="entry name" value="MFS general substrate transporter"/>
    <property type="match status" value="1"/>
</dbReference>
<dbReference type="FunFam" id="1.20.1250.20:FF:000034">
    <property type="entry name" value="MFS general substrate transporter"/>
    <property type="match status" value="1"/>
</dbReference>
<feature type="transmembrane region" description="Helical" evidence="6">
    <location>
        <begin position="414"/>
        <end position="435"/>
    </location>
</feature>
<feature type="transmembrane region" description="Helical" evidence="6">
    <location>
        <begin position="56"/>
        <end position="74"/>
    </location>
</feature>
<dbReference type="InterPro" id="IPR020846">
    <property type="entry name" value="MFS_dom"/>
</dbReference>
<dbReference type="AlphaFoldDB" id="A0A4Z0YY24"/>
<feature type="transmembrane region" description="Helical" evidence="6">
    <location>
        <begin position="381"/>
        <end position="402"/>
    </location>
</feature>
<evidence type="ECO:0000256" key="1">
    <source>
        <dbReference type="ARBA" id="ARBA00004141"/>
    </source>
</evidence>
<dbReference type="Proteomes" id="UP000297716">
    <property type="component" value="Unassembled WGS sequence"/>
</dbReference>
<keyword evidence="3 6" id="KW-0812">Transmembrane</keyword>
<feature type="transmembrane region" description="Helical" evidence="6">
    <location>
        <begin position="352"/>
        <end position="369"/>
    </location>
</feature>
<name>A0A4Z0YY24_9PEZI</name>
<evidence type="ECO:0000313" key="8">
    <source>
        <dbReference type="EMBL" id="TGJ81302.1"/>
    </source>
</evidence>
<dbReference type="EMBL" id="SKBN01000175">
    <property type="protein sequence ID" value="TGJ81302.1"/>
    <property type="molecule type" value="Genomic_DNA"/>
</dbReference>
<feature type="transmembrane region" description="Helical" evidence="6">
    <location>
        <begin position="94"/>
        <end position="111"/>
    </location>
</feature>
<evidence type="ECO:0000256" key="5">
    <source>
        <dbReference type="ARBA" id="ARBA00023136"/>
    </source>
</evidence>
<evidence type="ECO:0000256" key="4">
    <source>
        <dbReference type="ARBA" id="ARBA00022989"/>
    </source>
</evidence>
<comment type="caution">
    <text evidence="8">The sequence shown here is derived from an EMBL/GenBank/DDBJ whole genome shotgun (WGS) entry which is preliminary data.</text>
</comment>
<dbReference type="InterPro" id="IPR036259">
    <property type="entry name" value="MFS_trans_sf"/>
</dbReference>
<feature type="transmembrane region" description="Helical" evidence="6">
    <location>
        <begin position="447"/>
        <end position="469"/>
    </location>
</feature>
<feature type="domain" description="Major facilitator superfamily (MFS) profile" evidence="7">
    <location>
        <begin position="58"/>
        <end position="474"/>
    </location>
</feature>
<accession>A0A4Z0YY24</accession>
<gene>
    <name evidence="8" type="ORF">E0Z10_g7467</name>
</gene>
<feature type="transmembrane region" description="Helical" evidence="6">
    <location>
        <begin position="217"/>
        <end position="240"/>
    </location>
</feature>
<sequence length="504" mass="56376">MDAEKHASYSQEKKDVDTTDIPTVAEMKKSIDSNVVCDTDAIDPGAAKRLLRKIDLHVYPILFVVYGLSFLDRINISNARIQGLTEELELYGNRFNIALFVYFVPYILLEIPSNMIIRKVRPSLYLSSLMFGWGIVNMSMGFVKTYPQLVVLRFLLGTLEAGVIPGIIYLTSMYYKRHDFQVRMSSFFCSVVVAGAFGGLLAYAISDLDGHRNIRAWRWIFIIEGAVTAFISLIAAFLIVDWPSQARFLNIEEKALLSRILAEDGGDEARMDTLNKHAYWLIFSDWKIWLGSLIYLGMGVTGYSLVFFMPTILVEFGWKAREAQVHSIPVYAVTAVAMILVGWISDRCKHRYGFIMLGCVIATVGYGILLGQEGLSRDTKYGALFLASVGGYIATPMALAWLANNVSGHWKHAFSASIQVTIGNIVGVVAANIFLDREAPRYTTGYGTALGLNWLGGIAATALFIGLLIENRKRDAGERDYRLRQPVEEVRNMGDNHPSFRFTL</sequence>
<dbReference type="PROSITE" id="PS50850">
    <property type="entry name" value="MFS"/>
    <property type="match status" value="1"/>
</dbReference>
<keyword evidence="4 6" id="KW-1133">Transmembrane helix</keyword>
<protein>
    <recommendedName>
        <fullName evidence="7">Major facilitator superfamily (MFS) profile domain-containing protein</fullName>
    </recommendedName>
</protein>
<proteinExistence type="predicted"/>
<keyword evidence="2" id="KW-0813">Transport</keyword>
<evidence type="ECO:0000256" key="2">
    <source>
        <dbReference type="ARBA" id="ARBA00022448"/>
    </source>
</evidence>
<dbReference type="PANTHER" id="PTHR43791">
    <property type="entry name" value="PERMEASE-RELATED"/>
    <property type="match status" value="1"/>
</dbReference>
<feature type="transmembrane region" description="Helical" evidence="6">
    <location>
        <begin position="154"/>
        <end position="175"/>
    </location>
</feature>
<evidence type="ECO:0000313" key="9">
    <source>
        <dbReference type="Proteomes" id="UP000297716"/>
    </source>
</evidence>
<feature type="transmembrane region" description="Helical" evidence="6">
    <location>
        <begin position="123"/>
        <end position="142"/>
    </location>
</feature>
<dbReference type="Pfam" id="PF07690">
    <property type="entry name" value="MFS_1"/>
    <property type="match status" value="1"/>
</dbReference>